<accession>D3AZP1</accession>
<organism evidence="2 3">
    <name type="scientific">Heterostelium pallidum (strain ATCC 26659 / Pp 5 / PN500)</name>
    <name type="common">Cellular slime mold</name>
    <name type="synonym">Polysphondylium pallidum</name>
    <dbReference type="NCBI Taxonomy" id="670386"/>
    <lineage>
        <taxon>Eukaryota</taxon>
        <taxon>Amoebozoa</taxon>
        <taxon>Evosea</taxon>
        <taxon>Eumycetozoa</taxon>
        <taxon>Dictyostelia</taxon>
        <taxon>Acytosteliales</taxon>
        <taxon>Acytosteliaceae</taxon>
        <taxon>Heterostelium</taxon>
    </lineage>
</organism>
<protein>
    <submittedName>
        <fullName evidence="2">Peroxin 19</fullName>
    </submittedName>
</protein>
<evidence type="ECO:0000256" key="1">
    <source>
        <dbReference type="SAM" id="MobiDB-lite"/>
    </source>
</evidence>
<sequence>MSFNLDDLLNSALDELEEQQNEKRSNTINQDLIINEITSSFKNNTTLNENNSNIPQTTTTTTTTTTSTTTTNTTTSNNNNNESALPINNETFMKDVFDEVFNDPKMKELIDGYSAESGESFDPISFKDNMKNLFGSMGGFGGEGGGDNGGDNVGGDPLGQLGFDGFGKPPGDTNNDSSAPPPVSGIDFKDFESNVGNVLKGMAENAANSNNQTAANSDSTADLLKNLASMMSQDGEDLSGMGDSINDFYDESMKYIVENIFSSNDEKAMGQNEMLDKISLLGQLPEAFCDQYCKDIQNKLENPN</sequence>
<name>D3AZP1_HETP5</name>
<dbReference type="EMBL" id="ADBJ01000008">
    <property type="protein sequence ID" value="EFA85420.1"/>
    <property type="molecule type" value="Genomic_DNA"/>
</dbReference>
<dbReference type="OMA" id="KEIFANQ"/>
<feature type="region of interest" description="Disordered" evidence="1">
    <location>
        <begin position="143"/>
        <end position="185"/>
    </location>
</feature>
<keyword evidence="3" id="KW-1185">Reference proteome</keyword>
<feature type="compositionally biased region" description="Low complexity" evidence="1">
    <location>
        <begin position="46"/>
        <end position="81"/>
    </location>
</feature>
<gene>
    <name evidence="2" type="primary">pex19</name>
    <name evidence="2" type="ORF">PPL_02425</name>
</gene>
<evidence type="ECO:0000313" key="3">
    <source>
        <dbReference type="Proteomes" id="UP000001396"/>
    </source>
</evidence>
<dbReference type="InParanoid" id="D3AZP1"/>
<dbReference type="GeneID" id="31357950"/>
<dbReference type="AlphaFoldDB" id="D3AZP1"/>
<proteinExistence type="predicted"/>
<evidence type="ECO:0000313" key="2">
    <source>
        <dbReference type="EMBL" id="EFA85420.1"/>
    </source>
</evidence>
<dbReference type="Proteomes" id="UP000001396">
    <property type="component" value="Unassembled WGS sequence"/>
</dbReference>
<comment type="caution">
    <text evidence="2">The sequence shown here is derived from an EMBL/GenBank/DDBJ whole genome shotgun (WGS) entry which is preliminary data.</text>
</comment>
<reference evidence="2 3" key="1">
    <citation type="journal article" date="2011" name="Genome Res.">
        <title>Phylogeny-wide analysis of social amoeba genomes highlights ancient origins for complex intercellular communication.</title>
        <authorList>
            <person name="Heidel A.J."/>
            <person name="Lawal H.M."/>
            <person name="Felder M."/>
            <person name="Schilde C."/>
            <person name="Helps N.R."/>
            <person name="Tunggal B."/>
            <person name="Rivero F."/>
            <person name="John U."/>
            <person name="Schleicher M."/>
            <person name="Eichinger L."/>
            <person name="Platzer M."/>
            <person name="Noegel A.A."/>
            <person name="Schaap P."/>
            <person name="Gloeckner G."/>
        </authorList>
    </citation>
    <scope>NUCLEOTIDE SEQUENCE [LARGE SCALE GENOMIC DNA]</scope>
    <source>
        <strain evidence="3">ATCC 26659 / Pp 5 / PN500</strain>
    </source>
</reference>
<dbReference type="RefSeq" id="XP_020437529.1">
    <property type="nucleotide sequence ID" value="XM_020573412.1"/>
</dbReference>
<feature type="region of interest" description="Disordered" evidence="1">
    <location>
        <begin position="46"/>
        <end position="85"/>
    </location>
</feature>
<feature type="compositionally biased region" description="Gly residues" evidence="1">
    <location>
        <begin position="143"/>
        <end position="165"/>
    </location>
</feature>
<dbReference type="STRING" id="670386.D3AZP1"/>